<dbReference type="InterPro" id="IPR003807">
    <property type="entry name" value="DUF202"/>
</dbReference>
<keyword evidence="4 6" id="KW-0472">Membrane</keyword>
<organism evidence="8 9">
    <name type="scientific">Agromyces mariniharenae</name>
    <dbReference type="NCBI Taxonomy" id="2604423"/>
    <lineage>
        <taxon>Bacteria</taxon>
        <taxon>Bacillati</taxon>
        <taxon>Actinomycetota</taxon>
        <taxon>Actinomycetes</taxon>
        <taxon>Micrococcales</taxon>
        <taxon>Microbacteriaceae</taxon>
        <taxon>Agromyces</taxon>
    </lineage>
</organism>
<feature type="domain" description="DUF202" evidence="7">
    <location>
        <begin position="57"/>
        <end position="119"/>
    </location>
</feature>
<evidence type="ECO:0000256" key="4">
    <source>
        <dbReference type="ARBA" id="ARBA00023136"/>
    </source>
</evidence>
<feature type="transmembrane region" description="Helical" evidence="6">
    <location>
        <begin position="94"/>
        <end position="112"/>
    </location>
</feature>
<evidence type="ECO:0000256" key="2">
    <source>
        <dbReference type="ARBA" id="ARBA00022692"/>
    </source>
</evidence>
<keyword evidence="2 6" id="KW-0812">Transmembrane</keyword>
<accession>A0A5S4UTG1</accession>
<dbReference type="AlphaFoldDB" id="A0A5S4UTG1"/>
<evidence type="ECO:0000313" key="9">
    <source>
        <dbReference type="Proteomes" id="UP000325243"/>
    </source>
</evidence>
<dbReference type="GO" id="GO:0012505">
    <property type="term" value="C:endomembrane system"/>
    <property type="evidence" value="ECO:0007669"/>
    <property type="project" value="UniProtKB-SubCell"/>
</dbReference>
<feature type="transmembrane region" description="Helical" evidence="6">
    <location>
        <begin position="133"/>
        <end position="154"/>
    </location>
</feature>
<sequence length="158" mass="15966">MARERDRDPTAPPAPLQLGPAGARRGVPAHRRRADLPPPGVLNGAPVTAYRIPATGDPGLQPERTSLAWVRTSLAIAVNALLALRAGFVAGEPALLAVGALLFAAAGAAVAVGAVRRRQLMGETLTITPPRGVLVGVAVTTLVASAVGVASILVEGGR</sequence>
<reference evidence="8 9" key="1">
    <citation type="submission" date="2019-08" db="EMBL/GenBank/DDBJ databases">
        <authorList>
            <person name="Hu J."/>
        </authorList>
    </citation>
    <scope>NUCLEOTIDE SEQUENCE [LARGE SCALE GENOMIC DNA]</scope>
    <source>
        <strain evidence="8 9">NEAU-184</strain>
    </source>
</reference>
<feature type="transmembrane region" description="Helical" evidence="6">
    <location>
        <begin position="68"/>
        <end position="88"/>
    </location>
</feature>
<dbReference type="Pfam" id="PF02656">
    <property type="entry name" value="DUF202"/>
    <property type="match status" value="1"/>
</dbReference>
<evidence type="ECO:0000256" key="5">
    <source>
        <dbReference type="SAM" id="MobiDB-lite"/>
    </source>
</evidence>
<comment type="subcellular location">
    <subcellularLocation>
        <location evidence="1">Endomembrane system</location>
        <topology evidence="1">Multi-pass membrane protein</topology>
    </subcellularLocation>
</comment>
<name>A0A5S4UTG1_9MICO</name>
<evidence type="ECO:0000259" key="7">
    <source>
        <dbReference type="Pfam" id="PF02656"/>
    </source>
</evidence>
<proteinExistence type="predicted"/>
<keyword evidence="3 6" id="KW-1133">Transmembrane helix</keyword>
<dbReference type="Proteomes" id="UP000325243">
    <property type="component" value="Unassembled WGS sequence"/>
</dbReference>
<protein>
    <submittedName>
        <fullName evidence="8">DUF202 domain-containing protein</fullName>
    </submittedName>
</protein>
<gene>
    <name evidence="8" type="ORF">FYC51_13480</name>
</gene>
<dbReference type="EMBL" id="VSSB01000002">
    <property type="protein sequence ID" value="TYL50237.1"/>
    <property type="molecule type" value="Genomic_DNA"/>
</dbReference>
<feature type="region of interest" description="Disordered" evidence="5">
    <location>
        <begin position="1"/>
        <end position="40"/>
    </location>
</feature>
<evidence type="ECO:0000256" key="1">
    <source>
        <dbReference type="ARBA" id="ARBA00004127"/>
    </source>
</evidence>
<evidence type="ECO:0000256" key="3">
    <source>
        <dbReference type="ARBA" id="ARBA00022989"/>
    </source>
</evidence>
<evidence type="ECO:0000256" key="6">
    <source>
        <dbReference type="SAM" id="Phobius"/>
    </source>
</evidence>
<comment type="caution">
    <text evidence="8">The sequence shown here is derived from an EMBL/GenBank/DDBJ whole genome shotgun (WGS) entry which is preliminary data.</text>
</comment>
<keyword evidence="9" id="KW-1185">Reference proteome</keyword>
<evidence type="ECO:0000313" key="8">
    <source>
        <dbReference type="EMBL" id="TYL50237.1"/>
    </source>
</evidence>